<dbReference type="AlphaFoldDB" id="A0A3Q7IFN2"/>
<dbReference type="Gramene" id="Solyc10g049830.1.1">
    <property type="protein sequence ID" value="Solyc10g049830.1.1.1"/>
    <property type="gene ID" value="Solyc10g049830.1"/>
</dbReference>
<protein>
    <recommendedName>
        <fullName evidence="1">DUF3444 domain-containing protein</fullName>
    </recommendedName>
</protein>
<accession>A0A3Q7IFN2</accession>
<reference evidence="2" key="2">
    <citation type="submission" date="2019-01" db="UniProtKB">
        <authorList>
            <consortium name="EnsemblPlants"/>
        </authorList>
    </citation>
    <scope>IDENTIFICATION</scope>
    <source>
        <strain evidence="2">cv. Heinz 1706</strain>
    </source>
</reference>
<dbReference type="STRING" id="4081.A0A3Q7IFN2"/>
<evidence type="ECO:0000313" key="3">
    <source>
        <dbReference type="Proteomes" id="UP000004994"/>
    </source>
</evidence>
<proteinExistence type="predicted"/>
<dbReference type="Proteomes" id="UP000004994">
    <property type="component" value="Chromosome 10"/>
</dbReference>
<dbReference type="EnsemblPlants" id="Solyc10g049830.1.1">
    <property type="protein sequence ID" value="Solyc10g049830.1.1.1"/>
    <property type="gene ID" value="Solyc10g049830.1"/>
</dbReference>
<organism evidence="2">
    <name type="scientific">Solanum lycopersicum</name>
    <name type="common">Tomato</name>
    <name type="synonym">Lycopersicon esculentum</name>
    <dbReference type="NCBI Taxonomy" id="4081"/>
    <lineage>
        <taxon>Eukaryota</taxon>
        <taxon>Viridiplantae</taxon>
        <taxon>Streptophyta</taxon>
        <taxon>Embryophyta</taxon>
        <taxon>Tracheophyta</taxon>
        <taxon>Spermatophyta</taxon>
        <taxon>Magnoliopsida</taxon>
        <taxon>eudicotyledons</taxon>
        <taxon>Gunneridae</taxon>
        <taxon>Pentapetalae</taxon>
        <taxon>asterids</taxon>
        <taxon>lamiids</taxon>
        <taxon>Solanales</taxon>
        <taxon>Solanaceae</taxon>
        <taxon>Solanoideae</taxon>
        <taxon>Solaneae</taxon>
        <taxon>Solanum</taxon>
        <taxon>Solanum subgen. Lycopersicon</taxon>
    </lineage>
</organism>
<dbReference type="PaxDb" id="4081-Solyc10g049830.1.1"/>
<dbReference type="PANTHER" id="PTHR44137:SF32">
    <property type="entry name" value="DNAJ HEAT SHOCK AMINO-TERMINAL DOMAIN PROTEIN"/>
    <property type="match status" value="1"/>
</dbReference>
<reference evidence="2" key="1">
    <citation type="journal article" date="2012" name="Nature">
        <title>The tomato genome sequence provides insights into fleshy fruit evolution.</title>
        <authorList>
            <consortium name="Tomato Genome Consortium"/>
        </authorList>
    </citation>
    <scope>NUCLEOTIDE SEQUENCE [LARGE SCALE GENOMIC DNA]</scope>
    <source>
        <strain evidence="2">cv. Heinz 1706</strain>
    </source>
</reference>
<dbReference type="PANTHER" id="PTHR44137">
    <property type="entry name" value="BNAC03G44070D PROTEIN"/>
    <property type="match status" value="1"/>
</dbReference>
<name>A0A3Q7IFN2_SOLLC</name>
<evidence type="ECO:0000313" key="2">
    <source>
        <dbReference type="EnsemblPlants" id="Solyc10g049830.1.1.1"/>
    </source>
</evidence>
<feature type="domain" description="DUF3444" evidence="1">
    <location>
        <begin position="2"/>
        <end position="53"/>
    </location>
</feature>
<evidence type="ECO:0000259" key="1">
    <source>
        <dbReference type="Pfam" id="PF11926"/>
    </source>
</evidence>
<dbReference type="InParanoid" id="A0A3Q7IFN2"/>
<dbReference type="InterPro" id="IPR024593">
    <property type="entry name" value="DUF3444"/>
</dbReference>
<sequence length="57" mass="6834">MIIPDSNFHNFGKDRTKIFFYDNQVWAAYDANEFMSHYYALIHNVISKNHLKYSLTC</sequence>
<dbReference type="Pfam" id="PF11926">
    <property type="entry name" value="DUF3444"/>
    <property type="match status" value="1"/>
</dbReference>
<keyword evidence="3" id="KW-1185">Reference proteome</keyword>